<dbReference type="eggNOG" id="COG0457">
    <property type="taxonomic scope" value="Bacteria"/>
</dbReference>
<reference evidence="2 3" key="1">
    <citation type="journal article" date="2012" name="J. Bacteriol.">
        <title>Genome Sequence of the Halotolerant Bacterium Imtechella halotolerans K1T.</title>
        <authorList>
            <person name="Kumar S."/>
            <person name="Vikram S."/>
            <person name="Subramanian S."/>
            <person name="Raghava G.P."/>
            <person name="Pinnaka A.K."/>
        </authorList>
    </citation>
    <scope>NUCLEOTIDE SEQUENCE [LARGE SCALE GENOMIC DNA]</scope>
    <source>
        <strain evidence="2 3">K1</strain>
    </source>
</reference>
<dbReference type="InterPro" id="IPR019734">
    <property type="entry name" value="TPR_rpt"/>
</dbReference>
<proteinExistence type="predicted"/>
<dbReference type="Proteomes" id="UP000005938">
    <property type="component" value="Unassembled WGS sequence"/>
</dbReference>
<organism evidence="2 3">
    <name type="scientific">Imtechella halotolerans K1</name>
    <dbReference type="NCBI Taxonomy" id="946077"/>
    <lineage>
        <taxon>Bacteria</taxon>
        <taxon>Pseudomonadati</taxon>
        <taxon>Bacteroidota</taxon>
        <taxon>Flavobacteriia</taxon>
        <taxon>Flavobacteriales</taxon>
        <taxon>Flavobacteriaceae</taxon>
        <taxon>Imtechella</taxon>
    </lineage>
</organism>
<dbReference type="EMBL" id="AJJU01000002">
    <property type="protein sequence ID" value="EID76458.1"/>
    <property type="molecule type" value="Genomic_DNA"/>
</dbReference>
<accession>I0WJ92</accession>
<dbReference type="Pfam" id="PF13181">
    <property type="entry name" value="TPR_8"/>
    <property type="match status" value="1"/>
</dbReference>
<keyword evidence="1" id="KW-0802">TPR repeat</keyword>
<dbReference type="AlphaFoldDB" id="I0WJ92"/>
<dbReference type="OrthoDB" id="1465784at2"/>
<keyword evidence="3" id="KW-1185">Reference proteome</keyword>
<evidence type="ECO:0000313" key="2">
    <source>
        <dbReference type="EMBL" id="EID76458.1"/>
    </source>
</evidence>
<feature type="repeat" description="TPR" evidence="1">
    <location>
        <begin position="75"/>
        <end position="108"/>
    </location>
</feature>
<name>I0WJ92_9FLAO</name>
<dbReference type="InterPro" id="IPR011990">
    <property type="entry name" value="TPR-like_helical_dom_sf"/>
</dbReference>
<protein>
    <submittedName>
        <fullName evidence="2">Periplasmic protein</fullName>
    </submittedName>
</protein>
<dbReference type="RefSeq" id="WP_008236294.1">
    <property type="nucleotide sequence ID" value="NZ_AJJU01000002.1"/>
</dbReference>
<sequence>MKYLFSWGMFILLGWVITPYQACAQEEESAEISLELYSDEFQEYFFEALKQKGIENYDKAINLLIKCKKLQPLETAVDYELGINYFALKKFDEAAVYLFKAVEYNPDNYWYLDQLFKTYETIEGTSKAMEMVENLAKKSDIHKEQLLNLYLNRGFAKEALLLLNTLGDMNGKSSKRVQQRARIEYQLSKLNKSDSNTIPASIEKSAAEGVNVVSNYVKSIEEELSRKSYITMLKLVQEALELYPAEARFYVSQGMAYNGLNKPKQALESLAVALDYLVDDLVLERIIYEQMSSAYTTLGDTQKATFYTQKAKKLSQ</sequence>
<gene>
    <name evidence="2" type="ORF">W5A_00505</name>
</gene>
<comment type="caution">
    <text evidence="2">The sequence shown here is derived from an EMBL/GenBank/DDBJ whole genome shotgun (WGS) entry which is preliminary data.</text>
</comment>
<evidence type="ECO:0000313" key="3">
    <source>
        <dbReference type="Proteomes" id="UP000005938"/>
    </source>
</evidence>
<dbReference type="PROSITE" id="PS50005">
    <property type="entry name" value="TPR"/>
    <property type="match status" value="1"/>
</dbReference>
<evidence type="ECO:0000256" key="1">
    <source>
        <dbReference type="PROSITE-ProRule" id="PRU00339"/>
    </source>
</evidence>
<dbReference type="SUPFAM" id="SSF48452">
    <property type="entry name" value="TPR-like"/>
    <property type="match status" value="1"/>
</dbReference>
<dbReference type="PATRIC" id="fig|946077.3.peg.106"/>
<dbReference type="Gene3D" id="1.25.40.10">
    <property type="entry name" value="Tetratricopeptide repeat domain"/>
    <property type="match status" value="2"/>
</dbReference>
<dbReference type="STRING" id="946077.W5A_00505"/>
<dbReference type="SMART" id="SM00028">
    <property type="entry name" value="TPR"/>
    <property type="match status" value="3"/>
</dbReference>